<proteinExistence type="inferred from homology"/>
<dbReference type="STRING" id="103827.A0A0N5D8H9"/>
<dbReference type="PROSITE" id="PS50082">
    <property type="entry name" value="WD_REPEATS_2"/>
    <property type="match status" value="2"/>
</dbReference>
<dbReference type="GO" id="GO:0031929">
    <property type="term" value="P:TOR signaling"/>
    <property type="evidence" value="ECO:0007669"/>
    <property type="project" value="UniProtKB-UniRule"/>
</dbReference>
<name>A0A0N5D8H9_THECL</name>
<evidence type="ECO:0000313" key="6">
    <source>
        <dbReference type="EMBL" id="VDN07031.1"/>
    </source>
</evidence>
<dbReference type="AlphaFoldDB" id="A0A0N5D8H9"/>
<comment type="function">
    <text evidence="5">Subunit of TORC1 and TORC2, which regulate cell growth and survival in response to nutrient and hormonal signals.</text>
</comment>
<dbReference type="PROSITE" id="PS50294">
    <property type="entry name" value="WD_REPEATS_REGION"/>
    <property type="match status" value="2"/>
</dbReference>
<dbReference type="SMART" id="SM00320">
    <property type="entry name" value="WD40"/>
    <property type="match status" value="7"/>
</dbReference>
<dbReference type="InterPro" id="IPR036322">
    <property type="entry name" value="WD40_repeat_dom_sf"/>
</dbReference>
<dbReference type="GO" id="GO:0005737">
    <property type="term" value="C:cytoplasm"/>
    <property type="evidence" value="ECO:0007669"/>
    <property type="project" value="UniProtKB-SubCell"/>
</dbReference>
<reference evidence="8" key="1">
    <citation type="submission" date="2017-02" db="UniProtKB">
        <authorList>
            <consortium name="WormBaseParasite"/>
        </authorList>
    </citation>
    <scope>IDENTIFICATION</scope>
</reference>
<keyword evidence="5" id="KW-0963">Cytoplasm</keyword>
<feature type="repeat" description="WD" evidence="4">
    <location>
        <begin position="239"/>
        <end position="274"/>
    </location>
</feature>
<dbReference type="OrthoDB" id="400at2759"/>
<dbReference type="Gene3D" id="2.130.10.10">
    <property type="entry name" value="YVTN repeat-like/Quinoprotein amine dehydrogenase"/>
    <property type="match status" value="1"/>
</dbReference>
<keyword evidence="7" id="KW-1185">Reference proteome</keyword>
<evidence type="ECO:0000256" key="5">
    <source>
        <dbReference type="RuleBase" id="RU369068"/>
    </source>
</evidence>
<protein>
    <recommendedName>
        <fullName evidence="5">Target of rapamycin complex subunit lst8</fullName>
        <shortName evidence="5">TORC subunit lst8</shortName>
    </recommendedName>
</protein>
<dbReference type="GO" id="GO:0031932">
    <property type="term" value="C:TORC2 complex"/>
    <property type="evidence" value="ECO:0007669"/>
    <property type="project" value="UniProtKB-UniRule"/>
</dbReference>
<dbReference type="InterPro" id="IPR020472">
    <property type="entry name" value="WD40_PAC1"/>
</dbReference>
<dbReference type="InterPro" id="IPR015943">
    <property type="entry name" value="WD40/YVTN_repeat-like_dom_sf"/>
</dbReference>
<comment type="subunit">
    <text evidence="5">Part of TORC1 complex. Part of the TORC2 complex.</text>
</comment>
<dbReference type="PANTHER" id="PTHR19842:SF0">
    <property type="entry name" value="TARGET OF RAPAMYCIN COMPLEX SUBUNIT LST8"/>
    <property type="match status" value="1"/>
</dbReference>
<dbReference type="PRINTS" id="PR00320">
    <property type="entry name" value="GPROTEINBRPT"/>
</dbReference>
<dbReference type="InterPro" id="IPR001680">
    <property type="entry name" value="WD40_rpt"/>
</dbReference>
<keyword evidence="2 4" id="KW-0853">WD repeat</keyword>
<evidence type="ECO:0000256" key="4">
    <source>
        <dbReference type="PROSITE-ProRule" id="PRU00221"/>
    </source>
</evidence>
<accession>A0A0N5D8H9</accession>
<dbReference type="Pfam" id="PF00400">
    <property type="entry name" value="WD40"/>
    <property type="match status" value="4"/>
</dbReference>
<dbReference type="OMA" id="VQRNYKH"/>
<dbReference type="Proteomes" id="UP000276776">
    <property type="component" value="Unassembled WGS sequence"/>
</dbReference>
<reference evidence="6 7" key="2">
    <citation type="submission" date="2018-11" db="EMBL/GenBank/DDBJ databases">
        <authorList>
            <consortium name="Pathogen Informatics"/>
        </authorList>
    </citation>
    <scope>NUCLEOTIDE SEQUENCE [LARGE SCALE GENOMIC DNA]</scope>
</reference>
<comment type="similarity">
    <text evidence="1 5">Belongs to the WD repeat LST8 family.</text>
</comment>
<dbReference type="PROSITE" id="PS00678">
    <property type="entry name" value="WD_REPEATS_1"/>
    <property type="match status" value="2"/>
</dbReference>
<sequence>MDAGGLVEESQYVEKLEEPIVELPLLISAGYDQCIKFWDVARSEARENFIHKESQINMMRISSDGMFLAIAGWQHARVYNLNVNVSPPSLACSCEGVVKNVTTIGFDERSNWIFTAGEDCSVRIWDFRSSLQCRKIFQTLQVNSSVNCIVIHPNQTTLIISDVSGSLYFWDVRNKSSDMYSKLGLEIFEHVTYIDISKTAELLVGVTNKGKLILWSVVSNSDLNGTTTTGFGLKQKAKVVAHSKYALRCHFSPNYKVIATTGADGYVYLWDVTNITTPVKSLYIVSDPMNSTPDKMESQWVWDCAFTLDSKYLFTASGCQLKLWNLETDELVRQYQSHNKMISCFAFRDGQYS</sequence>
<keyword evidence="3 5" id="KW-0677">Repeat</keyword>
<dbReference type="GO" id="GO:0032956">
    <property type="term" value="P:regulation of actin cytoskeleton organization"/>
    <property type="evidence" value="ECO:0007669"/>
    <property type="project" value="TreeGrafter"/>
</dbReference>
<evidence type="ECO:0000313" key="7">
    <source>
        <dbReference type="Proteomes" id="UP000276776"/>
    </source>
</evidence>
<evidence type="ECO:0000256" key="3">
    <source>
        <dbReference type="ARBA" id="ARBA00022737"/>
    </source>
</evidence>
<dbReference type="PANTHER" id="PTHR19842">
    <property type="entry name" value="G BETA-LIKE PROTEIN GBL"/>
    <property type="match status" value="1"/>
</dbReference>
<dbReference type="InterPro" id="IPR019775">
    <property type="entry name" value="WD40_repeat_CS"/>
</dbReference>
<dbReference type="GO" id="GO:0031931">
    <property type="term" value="C:TORC1 complex"/>
    <property type="evidence" value="ECO:0007669"/>
    <property type="project" value="UniProtKB-UniRule"/>
</dbReference>
<comment type="subcellular location">
    <subcellularLocation>
        <location evidence="5">Cytoplasm</location>
    </subcellularLocation>
</comment>
<feature type="repeat" description="WD" evidence="4">
    <location>
        <begin position="94"/>
        <end position="129"/>
    </location>
</feature>
<evidence type="ECO:0000313" key="8">
    <source>
        <dbReference type="WBParaSite" id="TCLT_0000941201-mRNA-1"/>
    </source>
</evidence>
<evidence type="ECO:0000256" key="1">
    <source>
        <dbReference type="ARBA" id="ARBA00009890"/>
    </source>
</evidence>
<evidence type="ECO:0000256" key="2">
    <source>
        <dbReference type="ARBA" id="ARBA00022574"/>
    </source>
</evidence>
<dbReference type="SUPFAM" id="SSF50978">
    <property type="entry name" value="WD40 repeat-like"/>
    <property type="match status" value="1"/>
</dbReference>
<dbReference type="WBParaSite" id="TCLT_0000941201-mRNA-1">
    <property type="protein sequence ID" value="TCLT_0000941201-mRNA-1"/>
    <property type="gene ID" value="TCLT_0000941201"/>
</dbReference>
<organism evidence="8">
    <name type="scientific">Thelazia callipaeda</name>
    <name type="common">Oriental eyeworm</name>
    <name type="synonym">Parasitic nematode</name>
    <dbReference type="NCBI Taxonomy" id="103827"/>
    <lineage>
        <taxon>Eukaryota</taxon>
        <taxon>Metazoa</taxon>
        <taxon>Ecdysozoa</taxon>
        <taxon>Nematoda</taxon>
        <taxon>Chromadorea</taxon>
        <taxon>Rhabditida</taxon>
        <taxon>Spirurina</taxon>
        <taxon>Spiruromorpha</taxon>
        <taxon>Thelazioidea</taxon>
        <taxon>Thelaziidae</taxon>
        <taxon>Thelazia</taxon>
    </lineage>
</organism>
<dbReference type="EMBL" id="UYYF01004790">
    <property type="protein sequence ID" value="VDN07031.1"/>
    <property type="molecule type" value="Genomic_DNA"/>
</dbReference>
<gene>
    <name evidence="6" type="ORF">TCLT_LOCUS9401</name>
</gene>
<dbReference type="InterPro" id="IPR037588">
    <property type="entry name" value="MLST8"/>
</dbReference>